<evidence type="ECO:0000313" key="1">
    <source>
        <dbReference type="EMBL" id="KAH9361523.1"/>
    </source>
</evidence>
<evidence type="ECO:0000313" key="2">
    <source>
        <dbReference type="Proteomes" id="UP000821853"/>
    </source>
</evidence>
<evidence type="ECO:0008006" key="3">
    <source>
        <dbReference type="Google" id="ProtNLM"/>
    </source>
</evidence>
<dbReference type="OMA" id="CYRINAG"/>
<name>A0A9J6FEZ1_HAELO</name>
<proteinExistence type="predicted"/>
<dbReference type="VEuPathDB" id="VectorBase:HLOH_056033"/>
<organism evidence="1 2">
    <name type="scientific">Haemaphysalis longicornis</name>
    <name type="common">Bush tick</name>
    <dbReference type="NCBI Taxonomy" id="44386"/>
    <lineage>
        <taxon>Eukaryota</taxon>
        <taxon>Metazoa</taxon>
        <taxon>Ecdysozoa</taxon>
        <taxon>Arthropoda</taxon>
        <taxon>Chelicerata</taxon>
        <taxon>Arachnida</taxon>
        <taxon>Acari</taxon>
        <taxon>Parasitiformes</taxon>
        <taxon>Ixodida</taxon>
        <taxon>Ixodoidea</taxon>
        <taxon>Ixodidae</taxon>
        <taxon>Haemaphysalinae</taxon>
        <taxon>Haemaphysalis</taxon>
    </lineage>
</organism>
<dbReference type="OrthoDB" id="6430138at2759"/>
<keyword evidence="2" id="KW-1185">Reference proteome</keyword>
<comment type="caution">
    <text evidence="1">The sequence shown here is derived from an EMBL/GenBank/DDBJ whole genome shotgun (WGS) entry which is preliminary data.</text>
</comment>
<sequence length="231" mass="27150">MVLGIPCAYLISKSIDTNTMVKFFEAIRERVGKIECETFMSDDAQQYGNAWEQVMGTPKRQLLCSWHVLRNWNTRLTKIASVGLKDEIRKTLRTLMDCAEIEKFEEMFSQFLKRLEDACKQPGPEEDSEQEGSLTPEQKCALEEFRSYFVKTYSTRVRQWAFCYRKEVNLSTNNHIESMHRTLKCTHMHGKQNYRLDKLIWLLFTMTSDVFIKRVIRLVKGKTDHRRTAAG</sequence>
<reference evidence="1 2" key="1">
    <citation type="journal article" date="2020" name="Cell">
        <title>Large-Scale Comparative Analyses of Tick Genomes Elucidate Their Genetic Diversity and Vector Capacities.</title>
        <authorList>
            <consortium name="Tick Genome and Microbiome Consortium (TIGMIC)"/>
            <person name="Jia N."/>
            <person name="Wang J."/>
            <person name="Shi W."/>
            <person name="Du L."/>
            <person name="Sun Y."/>
            <person name="Zhan W."/>
            <person name="Jiang J.F."/>
            <person name="Wang Q."/>
            <person name="Zhang B."/>
            <person name="Ji P."/>
            <person name="Bell-Sakyi L."/>
            <person name="Cui X.M."/>
            <person name="Yuan T.T."/>
            <person name="Jiang B.G."/>
            <person name="Yang W.F."/>
            <person name="Lam T.T."/>
            <person name="Chang Q.C."/>
            <person name="Ding S.J."/>
            <person name="Wang X.J."/>
            <person name="Zhu J.G."/>
            <person name="Ruan X.D."/>
            <person name="Zhao L."/>
            <person name="Wei J.T."/>
            <person name="Ye R.Z."/>
            <person name="Que T.C."/>
            <person name="Du C.H."/>
            <person name="Zhou Y.H."/>
            <person name="Cheng J.X."/>
            <person name="Dai P.F."/>
            <person name="Guo W.B."/>
            <person name="Han X.H."/>
            <person name="Huang E.J."/>
            <person name="Li L.F."/>
            <person name="Wei W."/>
            <person name="Gao Y.C."/>
            <person name="Liu J.Z."/>
            <person name="Shao H.Z."/>
            <person name="Wang X."/>
            <person name="Wang C.C."/>
            <person name="Yang T.C."/>
            <person name="Huo Q.B."/>
            <person name="Li W."/>
            <person name="Chen H.Y."/>
            <person name="Chen S.E."/>
            <person name="Zhou L.G."/>
            <person name="Ni X.B."/>
            <person name="Tian J.H."/>
            <person name="Sheng Y."/>
            <person name="Liu T."/>
            <person name="Pan Y.S."/>
            <person name="Xia L.Y."/>
            <person name="Li J."/>
            <person name="Zhao F."/>
            <person name="Cao W.C."/>
        </authorList>
    </citation>
    <scope>NUCLEOTIDE SEQUENCE [LARGE SCALE GENOMIC DNA]</scope>
    <source>
        <strain evidence="1">HaeL-2018</strain>
    </source>
</reference>
<protein>
    <recommendedName>
        <fullName evidence="3">MULE transposase domain-containing protein</fullName>
    </recommendedName>
</protein>
<dbReference type="PANTHER" id="PTHR33977:SF1">
    <property type="entry name" value="ZINC ION BINDING PROTEIN"/>
    <property type="match status" value="1"/>
</dbReference>
<gene>
    <name evidence="1" type="ORF">HPB48_001375</name>
</gene>
<dbReference type="Proteomes" id="UP000821853">
    <property type="component" value="Chromosome 1"/>
</dbReference>
<dbReference type="PANTHER" id="PTHR33977">
    <property type="entry name" value="ZINC ION BINDING PROTEIN"/>
    <property type="match status" value="1"/>
</dbReference>
<dbReference type="AlphaFoldDB" id="A0A9J6FEZ1"/>
<dbReference type="EMBL" id="JABSTR010000001">
    <property type="protein sequence ID" value="KAH9361523.1"/>
    <property type="molecule type" value="Genomic_DNA"/>
</dbReference>
<accession>A0A9J6FEZ1</accession>